<keyword evidence="6 8" id="KW-0378">Hydrolase</keyword>
<dbReference type="OrthoDB" id="9809354at2"/>
<dbReference type="Pfam" id="PF00883">
    <property type="entry name" value="Peptidase_M17"/>
    <property type="match status" value="1"/>
</dbReference>
<proteinExistence type="inferred from homology"/>
<dbReference type="EC" id="3.4.11.10" evidence="8"/>
<dbReference type="GO" id="GO:0006508">
    <property type="term" value="P:proteolysis"/>
    <property type="evidence" value="ECO:0007669"/>
    <property type="project" value="UniProtKB-KW"/>
</dbReference>
<dbReference type="GO" id="GO:0005737">
    <property type="term" value="C:cytoplasm"/>
    <property type="evidence" value="ECO:0007669"/>
    <property type="project" value="UniProtKB-SubCell"/>
</dbReference>
<keyword evidence="8" id="KW-0464">Manganese</keyword>
<dbReference type="InterPro" id="IPR023042">
    <property type="entry name" value="Peptidase_M17_leu_NH2_pept"/>
</dbReference>
<comment type="subcellular location">
    <subcellularLocation>
        <location evidence="8">Cytoplasm</location>
    </subcellularLocation>
</comment>
<evidence type="ECO:0000256" key="5">
    <source>
        <dbReference type="ARBA" id="ARBA00022670"/>
    </source>
</evidence>
<dbReference type="AlphaFoldDB" id="A0A1M6KE39"/>
<dbReference type="SUPFAM" id="SSF52949">
    <property type="entry name" value="Macro domain-like"/>
    <property type="match status" value="1"/>
</dbReference>
<evidence type="ECO:0000256" key="8">
    <source>
        <dbReference type="HAMAP-Rule" id="MF_00181"/>
    </source>
</evidence>
<protein>
    <recommendedName>
        <fullName evidence="8">Probable cytosol aminopeptidase</fullName>
        <ecNumber evidence="8">3.4.11.1</ecNumber>
    </recommendedName>
    <alternativeName>
        <fullName evidence="8">Leucine aminopeptidase</fullName>
        <shortName evidence="8">LAP</shortName>
        <ecNumber evidence="8">3.4.11.10</ecNumber>
    </alternativeName>
    <alternativeName>
        <fullName evidence="8">Leucyl aminopeptidase</fullName>
    </alternativeName>
</protein>
<dbReference type="STRING" id="1123357.SAMN02745244_02795"/>
<evidence type="ECO:0000259" key="9">
    <source>
        <dbReference type="PROSITE" id="PS00631"/>
    </source>
</evidence>
<dbReference type="NCBIfam" id="NF002073">
    <property type="entry name" value="PRK00913.1-2"/>
    <property type="match status" value="1"/>
</dbReference>
<dbReference type="EMBL" id="FQZG01000059">
    <property type="protein sequence ID" value="SHJ57213.1"/>
    <property type="molecule type" value="Genomic_DNA"/>
</dbReference>
<dbReference type="Gene3D" id="3.40.220.10">
    <property type="entry name" value="Leucine Aminopeptidase, subunit E, domain 1"/>
    <property type="match status" value="1"/>
</dbReference>
<feature type="binding site" evidence="8">
    <location>
        <position position="268"/>
    </location>
    <ligand>
        <name>Mn(2+)</name>
        <dbReference type="ChEBI" id="CHEBI:29035"/>
        <label>1</label>
    </ligand>
</feature>
<keyword evidence="11" id="KW-1185">Reference proteome</keyword>
<dbReference type="EC" id="3.4.11.1" evidence="8"/>
<dbReference type="InterPro" id="IPR008283">
    <property type="entry name" value="Peptidase_M17_N"/>
</dbReference>
<feature type="domain" description="Cytosol aminopeptidase" evidence="9">
    <location>
        <begin position="344"/>
        <end position="351"/>
    </location>
</feature>
<comment type="similarity">
    <text evidence="3 8">Belongs to the peptidase M17 family.</text>
</comment>
<comment type="catalytic activity">
    <reaction evidence="1 8">
        <text>Release of an N-terminal amino acid, Xaa-|-Yaa-, in which Xaa is preferably Leu, but may be other amino acids including Pro although not Arg or Lys, and Yaa may be Pro. Amino acid amides and methyl esters are also readily hydrolyzed, but rates on arylamides are exceedingly low.</text>
        <dbReference type="EC" id="3.4.11.1"/>
    </reaction>
</comment>
<dbReference type="InterPro" id="IPR000819">
    <property type="entry name" value="Peptidase_M17_C"/>
</dbReference>
<accession>A0A1M6KE39</accession>
<sequence>MKTLGLDPIPSRSAAPKLIITGPGETVDADALAIPVISDQPVPEALGVDLTGLANSGFVPLVGRALAFPSNDEPVLVAVGVGELADLTAAKVRDAAAAFARAVPQDARLASRVPDTDALPADVAAAAIVEGIVLARYAYSLRSTPPTDAAVTTIVLQAPEGQVDAVRAGAERGLATAQAASLGRDLATSPAGLLTASRFADIALKIAPEKGLTVEIFDRRALIELGCGGLLGVNKGSVEEPRMIVVKYVPQGESTGHLALVGKGIMYDAGGINLKPSDLSHSQMKNDMTGAADVFASMTALAELGCTNTVTGYLMCTDNMPSGSAMQLGDVLTMRGGKTVEVLNTDAEGRLVMADALVLAVEEGVDAVIDIATLTGACLRTFGEEVAGLMANDDELAAQVSAAGDKVDEPVWRLPLIPSYRAELNSDVADIKNIGGVNAGSITAGLFLKEFVGDVPWAHVDIAGTAQSSKAYRWINRGPTAFGTRLLVETALSFVPRARD</sequence>
<evidence type="ECO:0000256" key="3">
    <source>
        <dbReference type="ARBA" id="ARBA00009528"/>
    </source>
</evidence>
<name>A0A1M6KE39_9ACTN</name>
<dbReference type="InterPro" id="IPR011356">
    <property type="entry name" value="Leucine_aapep/pepB"/>
</dbReference>
<feature type="active site" evidence="8">
    <location>
        <position position="275"/>
    </location>
</feature>
<evidence type="ECO:0000256" key="2">
    <source>
        <dbReference type="ARBA" id="ARBA00000967"/>
    </source>
</evidence>
<feature type="binding site" evidence="8">
    <location>
        <position position="263"/>
    </location>
    <ligand>
        <name>Mn(2+)</name>
        <dbReference type="ChEBI" id="CHEBI:29035"/>
        <label>2</label>
    </ligand>
</feature>
<dbReference type="PROSITE" id="PS00631">
    <property type="entry name" value="CYTOSOL_AP"/>
    <property type="match status" value="1"/>
</dbReference>
<dbReference type="HAMAP" id="MF_00181">
    <property type="entry name" value="Cytosol_peptidase_M17"/>
    <property type="match status" value="1"/>
</dbReference>
<feature type="active site" evidence="8">
    <location>
        <position position="350"/>
    </location>
</feature>
<dbReference type="PANTHER" id="PTHR11963:SF23">
    <property type="entry name" value="CYTOSOL AMINOPEPTIDASE"/>
    <property type="match status" value="1"/>
</dbReference>
<evidence type="ECO:0000256" key="6">
    <source>
        <dbReference type="ARBA" id="ARBA00022801"/>
    </source>
</evidence>
<organism evidence="10 11">
    <name type="scientific">Tessaracoccus bendigoensis DSM 12906</name>
    <dbReference type="NCBI Taxonomy" id="1123357"/>
    <lineage>
        <taxon>Bacteria</taxon>
        <taxon>Bacillati</taxon>
        <taxon>Actinomycetota</taxon>
        <taxon>Actinomycetes</taxon>
        <taxon>Propionibacteriales</taxon>
        <taxon>Propionibacteriaceae</taxon>
        <taxon>Tessaracoccus</taxon>
    </lineage>
</organism>
<feature type="binding site" evidence="8">
    <location>
        <position position="348"/>
    </location>
    <ligand>
        <name>Mn(2+)</name>
        <dbReference type="ChEBI" id="CHEBI:29035"/>
        <label>1</label>
    </ligand>
</feature>
<comment type="function">
    <text evidence="7 8">Presumably involved in the processing and regular turnover of intracellular proteins. Catalyzes the removal of unsubstituted N-terminal amino acids from various peptides.</text>
</comment>
<keyword evidence="5 8" id="KW-0645">Protease</keyword>
<feature type="binding site" evidence="8">
    <location>
        <position position="268"/>
    </location>
    <ligand>
        <name>Mn(2+)</name>
        <dbReference type="ChEBI" id="CHEBI:29035"/>
        <label>2</label>
    </ligand>
</feature>
<reference evidence="10 11" key="1">
    <citation type="submission" date="2016-11" db="EMBL/GenBank/DDBJ databases">
        <authorList>
            <person name="Jaros S."/>
            <person name="Januszkiewicz K."/>
            <person name="Wedrychowicz H."/>
        </authorList>
    </citation>
    <scope>NUCLEOTIDE SEQUENCE [LARGE SCALE GENOMIC DNA]</scope>
    <source>
        <strain evidence="10 11">DSM 12906</strain>
    </source>
</reference>
<dbReference type="PRINTS" id="PR00481">
    <property type="entry name" value="LAMNOPPTDASE"/>
</dbReference>
<dbReference type="GO" id="GO:0070006">
    <property type="term" value="F:metalloaminopeptidase activity"/>
    <property type="evidence" value="ECO:0007669"/>
    <property type="project" value="InterPro"/>
</dbReference>
<evidence type="ECO:0000313" key="10">
    <source>
        <dbReference type="EMBL" id="SHJ57213.1"/>
    </source>
</evidence>
<dbReference type="InterPro" id="IPR043472">
    <property type="entry name" value="Macro_dom-like"/>
</dbReference>
<comment type="catalytic activity">
    <reaction evidence="2 8">
        <text>Release of an N-terminal amino acid, preferentially leucine, but not glutamic or aspartic acids.</text>
        <dbReference type="EC" id="3.4.11.10"/>
    </reaction>
</comment>
<keyword evidence="8" id="KW-0479">Metal-binding</keyword>
<dbReference type="RefSeq" id="WP_073189362.1">
    <property type="nucleotide sequence ID" value="NZ_FQZG01000059.1"/>
</dbReference>
<gene>
    <name evidence="8" type="primary">pepA</name>
    <name evidence="10" type="ORF">SAMN02745244_02795</name>
</gene>
<evidence type="ECO:0000256" key="4">
    <source>
        <dbReference type="ARBA" id="ARBA00022438"/>
    </source>
</evidence>
<dbReference type="CDD" id="cd00433">
    <property type="entry name" value="Peptidase_M17"/>
    <property type="match status" value="1"/>
</dbReference>
<dbReference type="Gene3D" id="3.40.630.10">
    <property type="entry name" value="Zn peptidases"/>
    <property type="match status" value="1"/>
</dbReference>
<dbReference type="GO" id="GO:0030145">
    <property type="term" value="F:manganese ion binding"/>
    <property type="evidence" value="ECO:0007669"/>
    <property type="project" value="UniProtKB-UniRule"/>
</dbReference>
<evidence type="ECO:0000256" key="1">
    <source>
        <dbReference type="ARBA" id="ARBA00000135"/>
    </source>
</evidence>
<dbReference type="PANTHER" id="PTHR11963">
    <property type="entry name" value="LEUCINE AMINOPEPTIDASE-RELATED"/>
    <property type="match status" value="1"/>
</dbReference>
<dbReference type="SUPFAM" id="SSF53187">
    <property type="entry name" value="Zn-dependent exopeptidases"/>
    <property type="match status" value="1"/>
</dbReference>
<feature type="binding site" evidence="8">
    <location>
        <position position="346"/>
    </location>
    <ligand>
        <name>Mn(2+)</name>
        <dbReference type="ChEBI" id="CHEBI:29035"/>
        <label>1</label>
    </ligand>
</feature>
<keyword evidence="8" id="KW-0963">Cytoplasm</keyword>
<evidence type="ECO:0000313" key="11">
    <source>
        <dbReference type="Proteomes" id="UP000184512"/>
    </source>
</evidence>
<keyword evidence="4 8" id="KW-0031">Aminopeptidase</keyword>
<dbReference type="Proteomes" id="UP000184512">
    <property type="component" value="Unassembled WGS sequence"/>
</dbReference>
<comment type="cofactor">
    <cofactor evidence="8">
        <name>Mn(2+)</name>
        <dbReference type="ChEBI" id="CHEBI:29035"/>
    </cofactor>
    <text evidence="8">Binds 2 manganese ions per subunit.</text>
</comment>
<feature type="binding site" evidence="8">
    <location>
        <position position="348"/>
    </location>
    <ligand>
        <name>Mn(2+)</name>
        <dbReference type="ChEBI" id="CHEBI:29035"/>
        <label>2</label>
    </ligand>
</feature>
<evidence type="ECO:0000256" key="7">
    <source>
        <dbReference type="ARBA" id="ARBA00049972"/>
    </source>
</evidence>
<feature type="binding site" evidence="8">
    <location>
        <position position="287"/>
    </location>
    <ligand>
        <name>Mn(2+)</name>
        <dbReference type="ChEBI" id="CHEBI:29035"/>
        <label>2</label>
    </ligand>
</feature>
<dbReference type="Pfam" id="PF02789">
    <property type="entry name" value="Peptidase_M17_N"/>
    <property type="match status" value="1"/>
</dbReference>